<name>A0ABP5YYA4_9ACTN</name>
<evidence type="ECO:0000313" key="2">
    <source>
        <dbReference type="Proteomes" id="UP001499942"/>
    </source>
</evidence>
<accession>A0ABP5YYA4</accession>
<dbReference type="Proteomes" id="UP001499942">
    <property type="component" value="Unassembled WGS sequence"/>
</dbReference>
<organism evidence="1 2">
    <name type="scientific">Streptomyces gobitricini</name>
    <dbReference type="NCBI Taxonomy" id="68211"/>
    <lineage>
        <taxon>Bacteria</taxon>
        <taxon>Bacillati</taxon>
        <taxon>Actinomycetota</taxon>
        <taxon>Actinomycetes</taxon>
        <taxon>Kitasatosporales</taxon>
        <taxon>Streptomycetaceae</taxon>
        <taxon>Streptomyces</taxon>
    </lineage>
</organism>
<keyword evidence="2" id="KW-1185">Reference proteome</keyword>
<proteinExistence type="predicted"/>
<comment type="caution">
    <text evidence="1">The sequence shown here is derived from an EMBL/GenBank/DDBJ whole genome shotgun (WGS) entry which is preliminary data.</text>
</comment>
<dbReference type="RefSeq" id="WP_344359315.1">
    <property type="nucleotide sequence ID" value="NZ_BAAASR010000013.1"/>
</dbReference>
<sequence length="53" mass="6061">MSPISTASPIYDQLVDEHGDVLHEARRLAERTHREAERLLSWDMSALEADDPE</sequence>
<reference evidence="2" key="1">
    <citation type="journal article" date="2019" name="Int. J. Syst. Evol. Microbiol.">
        <title>The Global Catalogue of Microorganisms (GCM) 10K type strain sequencing project: providing services to taxonomists for standard genome sequencing and annotation.</title>
        <authorList>
            <consortium name="The Broad Institute Genomics Platform"/>
            <consortium name="The Broad Institute Genome Sequencing Center for Infectious Disease"/>
            <person name="Wu L."/>
            <person name="Ma J."/>
        </authorList>
    </citation>
    <scope>NUCLEOTIDE SEQUENCE [LARGE SCALE GENOMIC DNA]</scope>
    <source>
        <strain evidence="2">JCM 5062</strain>
    </source>
</reference>
<protein>
    <submittedName>
        <fullName evidence="1">Uncharacterized protein</fullName>
    </submittedName>
</protein>
<evidence type="ECO:0000313" key="1">
    <source>
        <dbReference type="EMBL" id="GAA2489022.1"/>
    </source>
</evidence>
<dbReference type="EMBL" id="BAAASR010000013">
    <property type="protein sequence ID" value="GAA2489022.1"/>
    <property type="molecule type" value="Genomic_DNA"/>
</dbReference>
<gene>
    <name evidence="1" type="ORF">GCM10010393_20780</name>
</gene>